<evidence type="ECO:0000313" key="2">
    <source>
        <dbReference type="Proteomes" id="UP000516305"/>
    </source>
</evidence>
<dbReference type="RefSeq" id="WP_210760182.1">
    <property type="nucleotide sequence ID" value="NZ_CP060139.1"/>
</dbReference>
<organism evidence="1 2">
    <name type="scientific">Croceimicrobium hydrocarbonivorans</name>
    <dbReference type="NCBI Taxonomy" id="2761580"/>
    <lineage>
        <taxon>Bacteria</taxon>
        <taxon>Pseudomonadati</taxon>
        <taxon>Bacteroidota</taxon>
        <taxon>Flavobacteriia</taxon>
        <taxon>Flavobacteriales</taxon>
        <taxon>Owenweeksiaceae</taxon>
        <taxon>Croceimicrobium</taxon>
    </lineage>
</organism>
<dbReference type="EMBL" id="CP060139">
    <property type="protein sequence ID" value="QNR25656.1"/>
    <property type="molecule type" value="Genomic_DNA"/>
</dbReference>
<name>A0A7H0VIV8_9FLAO</name>
<dbReference type="Pfam" id="PF20329">
    <property type="entry name" value="DUF6624"/>
    <property type="match status" value="1"/>
</dbReference>
<dbReference type="KEGG" id="chyd:H4K34_07395"/>
<dbReference type="AlphaFoldDB" id="A0A7H0VIV8"/>
<keyword evidence="2" id="KW-1185">Reference proteome</keyword>
<dbReference type="InterPro" id="IPR046732">
    <property type="entry name" value="DUF6624"/>
</dbReference>
<accession>A0A7H0VIV8</accession>
<reference evidence="1 2" key="1">
    <citation type="submission" date="2020-08" db="EMBL/GenBank/DDBJ databases">
        <title>Croceimicrobium hydrocarbonivorans gen. nov., sp. nov., a novel marine bacterium isolated from a bacterial consortium that degrades polyethylene terephthalate.</title>
        <authorList>
            <person name="Liu R."/>
        </authorList>
    </citation>
    <scope>NUCLEOTIDE SEQUENCE [LARGE SCALE GENOMIC DNA]</scope>
    <source>
        <strain evidence="1 2">A20-9</strain>
    </source>
</reference>
<protein>
    <submittedName>
        <fullName evidence="1">Uncharacterized protein</fullName>
    </submittedName>
</protein>
<dbReference type="Proteomes" id="UP000516305">
    <property type="component" value="Chromosome"/>
</dbReference>
<gene>
    <name evidence="1" type="ORF">H4K34_07395</name>
</gene>
<proteinExistence type="predicted"/>
<evidence type="ECO:0000313" key="1">
    <source>
        <dbReference type="EMBL" id="QNR25656.1"/>
    </source>
</evidence>
<sequence length="321" mass="36299">MKRRMRNEALKAWAILFLVGGLNLDLRAQDIAVSSSASSAQSEAGQDTNTFSAYLLSARSDAEKGSLEEAFQQLEKAIDKGAGRDLVYYDPAFKELKAKYASELDVLLQRQYQQQYPTAGKAEIGYKIWSWYLDEEQELLPLKSMDQPPTASQMELIREHREERRDALLDLIEQMGWPRNSEVGEKAGEACFFLIQHSPPKILKKCLPLFIEVAMAGEADKAKAALMVDRFLVNKEGLQIFGTQAGRSANSGEGLSQQKLTLYPIADESNLAQRRKVLGLPAIEEYCKQLKVDYVPIEERPDYEPIKLKEKWRKKGYLLGT</sequence>